<name>A0A0G3BK28_9BURK</name>
<feature type="transmembrane region" description="Helical" evidence="4">
    <location>
        <begin position="45"/>
        <end position="62"/>
    </location>
</feature>
<sequence length="232" mass="24661">MSGPLAAFWVAAGGLTLLTVLALWWPLGAQRGAGHSGASGWVRPAGWVLAVGIPLATAFLYLQLGAPRTLEAAAQPPAHRLNEADMASAVETLAQRLKSQPDDLQGWFMLARSYQAMQRWPDAAAAYRETVRLAPDEPQLLADLADVLATVQGGSLEGEPRQLLERALKLAPDHPKSLALAAIAEFRQQRYAVAIGHWERLLAGEPAASEGAEVARRGIAQARALMGTAPSP</sequence>
<dbReference type="InterPro" id="IPR011990">
    <property type="entry name" value="TPR-like_helical_dom_sf"/>
</dbReference>
<dbReference type="GO" id="GO:0005886">
    <property type="term" value="C:plasma membrane"/>
    <property type="evidence" value="ECO:0007669"/>
    <property type="project" value="TreeGrafter"/>
</dbReference>
<reference evidence="6 7" key="1">
    <citation type="submission" date="2015-05" db="EMBL/GenBank/DDBJ databases">
        <authorList>
            <person name="Tang B."/>
            <person name="Yu Y."/>
        </authorList>
    </citation>
    <scope>NUCLEOTIDE SEQUENCE [LARGE SCALE GENOMIC DNA]</scope>
    <source>
        <strain evidence="6 7">DSM 7029</strain>
    </source>
</reference>
<dbReference type="InterPro" id="IPR051263">
    <property type="entry name" value="C-type_cytochrome_biogenesis"/>
</dbReference>
<dbReference type="Pfam" id="PF23914">
    <property type="entry name" value="TPR_CcmH_CycH"/>
    <property type="match status" value="1"/>
</dbReference>
<feature type="domain" description="Cytochrome c-type biogenesis protein H TPR" evidence="5">
    <location>
        <begin position="72"/>
        <end position="203"/>
    </location>
</feature>
<dbReference type="Proteomes" id="UP000035352">
    <property type="component" value="Chromosome"/>
</dbReference>
<dbReference type="Gene3D" id="1.25.40.10">
    <property type="entry name" value="Tetratricopeptide repeat domain"/>
    <property type="match status" value="1"/>
</dbReference>
<dbReference type="InterPro" id="IPR019734">
    <property type="entry name" value="TPR_rpt"/>
</dbReference>
<dbReference type="RefSeq" id="WP_053013427.1">
    <property type="nucleotide sequence ID" value="NZ_CP011371.1"/>
</dbReference>
<dbReference type="PANTHER" id="PTHR47870">
    <property type="entry name" value="CYTOCHROME C-TYPE BIOGENESIS PROTEIN CCMH"/>
    <property type="match status" value="1"/>
</dbReference>
<organism evidence="6 7">
    <name type="scientific">Caldimonas brevitalea</name>
    <dbReference type="NCBI Taxonomy" id="413882"/>
    <lineage>
        <taxon>Bacteria</taxon>
        <taxon>Pseudomonadati</taxon>
        <taxon>Pseudomonadota</taxon>
        <taxon>Betaproteobacteria</taxon>
        <taxon>Burkholderiales</taxon>
        <taxon>Sphaerotilaceae</taxon>
        <taxon>Caldimonas</taxon>
    </lineage>
</organism>
<protein>
    <submittedName>
        <fullName evidence="6">Cytochrome c heme lyase subunit CcmH</fullName>
    </submittedName>
</protein>
<keyword evidence="4" id="KW-0472">Membrane</keyword>
<evidence type="ECO:0000313" key="6">
    <source>
        <dbReference type="EMBL" id="AKJ28323.1"/>
    </source>
</evidence>
<dbReference type="GO" id="GO:0016829">
    <property type="term" value="F:lyase activity"/>
    <property type="evidence" value="ECO:0007669"/>
    <property type="project" value="UniProtKB-KW"/>
</dbReference>
<dbReference type="OrthoDB" id="9776053at2"/>
<dbReference type="InterPro" id="IPR056413">
    <property type="entry name" value="TPR_CcmH_CycH"/>
</dbReference>
<keyword evidence="4" id="KW-0812">Transmembrane</keyword>
<evidence type="ECO:0000256" key="1">
    <source>
        <dbReference type="ARBA" id="ARBA00022737"/>
    </source>
</evidence>
<keyword evidence="1" id="KW-0677">Repeat</keyword>
<keyword evidence="4" id="KW-1133">Transmembrane helix</keyword>
<evidence type="ECO:0000256" key="3">
    <source>
        <dbReference type="PROSITE-ProRule" id="PRU00339"/>
    </source>
</evidence>
<evidence type="ECO:0000256" key="2">
    <source>
        <dbReference type="ARBA" id="ARBA00022803"/>
    </source>
</evidence>
<gene>
    <name evidence="6" type="ORF">AAW51_1632</name>
</gene>
<dbReference type="PROSITE" id="PS50005">
    <property type="entry name" value="TPR"/>
    <property type="match status" value="1"/>
</dbReference>
<accession>A0A0G3BK28</accession>
<keyword evidence="7" id="KW-1185">Reference proteome</keyword>
<feature type="repeat" description="TPR" evidence="3">
    <location>
        <begin position="104"/>
        <end position="137"/>
    </location>
</feature>
<dbReference type="STRING" id="413882.AAW51_1632"/>
<dbReference type="SUPFAM" id="SSF48452">
    <property type="entry name" value="TPR-like"/>
    <property type="match status" value="1"/>
</dbReference>
<evidence type="ECO:0000256" key="4">
    <source>
        <dbReference type="SAM" id="Phobius"/>
    </source>
</evidence>
<proteinExistence type="predicted"/>
<keyword evidence="6" id="KW-0456">Lyase</keyword>
<dbReference type="EMBL" id="CP011371">
    <property type="protein sequence ID" value="AKJ28323.1"/>
    <property type="molecule type" value="Genomic_DNA"/>
</dbReference>
<evidence type="ECO:0000259" key="5">
    <source>
        <dbReference type="Pfam" id="PF23914"/>
    </source>
</evidence>
<dbReference type="AlphaFoldDB" id="A0A0G3BK28"/>
<evidence type="ECO:0000313" key="7">
    <source>
        <dbReference type="Proteomes" id="UP000035352"/>
    </source>
</evidence>
<keyword evidence="2 3" id="KW-0802">TPR repeat</keyword>
<dbReference type="KEGG" id="pbh:AAW51_1632"/>
<dbReference type="PANTHER" id="PTHR47870:SF4">
    <property type="entry name" value="CYTOCHROME C-TYPE BIOGENESIS PROTEIN CYCH"/>
    <property type="match status" value="1"/>
</dbReference>